<dbReference type="Proteomes" id="UP000199421">
    <property type="component" value="Unassembled WGS sequence"/>
</dbReference>
<dbReference type="SUPFAM" id="SSF51735">
    <property type="entry name" value="NAD(P)-binding Rossmann-fold domains"/>
    <property type="match status" value="1"/>
</dbReference>
<sequence length="214" mass="23828">MEQNIKIAVIGGTGKSGKYLVKYLLNQHFSIKVLLRNPHNLTLKNPLIESVNGNVADYDAVFNLVNGCQAVISTLGLGNPASEPTIFSLSTSNILRAMTECGVRRYIVTTGLNVDTPFDRKSPKVLAATDWMKNTYPLSTINKQLEYELLSKSNIDWTLVRLPMIEQTDKRMQIRVSLTDCPGEKVSATDLACFLNEQLTDNQYVRKSPFIASV</sequence>
<dbReference type="Pfam" id="PF13460">
    <property type="entry name" value="NAD_binding_10"/>
    <property type="match status" value="1"/>
</dbReference>
<reference evidence="3" key="1">
    <citation type="submission" date="2016-10" db="EMBL/GenBank/DDBJ databases">
        <authorList>
            <person name="Varghese N."/>
            <person name="Submissions S."/>
        </authorList>
    </citation>
    <scope>NUCLEOTIDE SEQUENCE [LARGE SCALE GENOMIC DNA]</scope>
    <source>
        <strain evidence="3">DSM 18733</strain>
    </source>
</reference>
<feature type="domain" description="NAD(P)-binding" evidence="1">
    <location>
        <begin position="11"/>
        <end position="201"/>
    </location>
</feature>
<dbReference type="InterPro" id="IPR036291">
    <property type="entry name" value="NAD(P)-bd_dom_sf"/>
</dbReference>
<dbReference type="GO" id="GO:0042602">
    <property type="term" value="F:riboflavin reductase (NADPH) activity"/>
    <property type="evidence" value="ECO:0007669"/>
    <property type="project" value="TreeGrafter"/>
</dbReference>
<dbReference type="RefSeq" id="WP_093319414.1">
    <property type="nucleotide sequence ID" value="NZ_FOAF01000001.1"/>
</dbReference>
<dbReference type="EMBL" id="FOAF01000001">
    <property type="protein sequence ID" value="SEK74179.1"/>
    <property type="molecule type" value="Genomic_DNA"/>
</dbReference>
<gene>
    <name evidence="2" type="ORF">SAMN05661044_01023</name>
</gene>
<dbReference type="InterPro" id="IPR016040">
    <property type="entry name" value="NAD(P)-bd_dom"/>
</dbReference>
<accession>A0A1H7JHS5</accession>
<evidence type="ECO:0000259" key="1">
    <source>
        <dbReference type="Pfam" id="PF13460"/>
    </source>
</evidence>
<organism evidence="2 3">
    <name type="scientific">Olivibacter domesticus</name>
    <name type="common">Pseudosphingobacterium domesticum</name>
    <dbReference type="NCBI Taxonomy" id="407022"/>
    <lineage>
        <taxon>Bacteria</taxon>
        <taxon>Pseudomonadati</taxon>
        <taxon>Bacteroidota</taxon>
        <taxon>Sphingobacteriia</taxon>
        <taxon>Sphingobacteriales</taxon>
        <taxon>Sphingobacteriaceae</taxon>
        <taxon>Olivibacter</taxon>
    </lineage>
</organism>
<proteinExistence type="predicted"/>
<name>A0A1H7JHS5_OLID1</name>
<dbReference type="GO" id="GO:0004074">
    <property type="term" value="F:biliverdin reductase [NAD(P)H] activity"/>
    <property type="evidence" value="ECO:0007669"/>
    <property type="project" value="TreeGrafter"/>
</dbReference>
<dbReference type="PANTHER" id="PTHR43355">
    <property type="entry name" value="FLAVIN REDUCTASE (NADPH)"/>
    <property type="match status" value="1"/>
</dbReference>
<dbReference type="Gene3D" id="3.40.50.720">
    <property type="entry name" value="NAD(P)-binding Rossmann-like Domain"/>
    <property type="match status" value="1"/>
</dbReference>
<protein>
    <submittedName>
        <fullName evidence="2">Putative NADH-flavin reductase</fullName>
    </submittedName>
</protein>
<dbReference type="AlphaFoldDB" id="A0A1H7JHS5"/>
<evidence type="ECO:0000313" key="2">
    <source>
        <dbReference type="EMBL" id="SEK74179.1"/>
    </source>
</evidence>
<evidence type="ECO:0000313" key="3">
    <source>
        <dbReference type="Proteomes" id="UP000199421"/>
    </source>
</evidence>
<dbReference type="InterPro" id="IPR051606">
    <property type="entry name" value="Polyketide_Oxido-like"/>
</dbReference>
<dbReference type="PANTHER" id="PTHR43355:SF2">
    <property type="entry name" value="FLAVIN REDUCTASE (NADPH)"/>
    <property type="match status" value="1"/>
</dbReference>
<keyword evidence="3" id="KW-1185">Reference proteome</keyword>
<dbReference type="STRING" id="407022.SAMN05661044_01023"/>
<dbReference type="OrthoDB" id="9790734at2"/>